<dbReference type="Proteomes" id="UP000694700">
    <property type="component" value="Unplaced"/>
</dbReference>
<accession>A0A8C1RZK4</accession>
<organism evidence="1 2">
    <name type="scientific">Cyprinus carpio</name>
    <name type="common">Common carp</name>
    <dbReference type="NCBI Taxonomy" id="7962"/>
    <lineage>
        <taxon>Eukaryota</taxon>
        <taxon>Metazoa</taxon>
        <taxon>Chordata</taxon>
        <taxon>Craniata</taxon>
        <taxon>Vertebrata</taxon>
        <taxon>Euteleostomi</taxon>
        <taxon>Actinopterygii</taxon>
        <taxon>Neopterygii</taxon>
        <taxon>Teleostei</taxon>
        <taxon>Ostariophysi</taxon>
        <taxon>Cypriniformes</taxon>
        <taxon>Cyprinidae</taxon>
        <taxon>Cyprininae</taxon>
        <taxon>Cyprinus</taxon>
    </lineage>
</organism>
<name>A0A8C1RZK4_CYPCA</name>
<reference evidence="1" key="1">
    <citation type="submission" date="2025-08" db="UniProtKB">
        <authorList>
            <consortium name="Ensembl"/>
        </authorList>
    </citation>
    <scope>IDENTIFICATION</scope>
</reference>
<evidence type="ECO:0000313" key="1">
    <source>
        <dbReference type="Ensembl" id="ENSCCRP00015000525.1"/>
    </source>
</evidence>
<dbReference type="InterPro" id="IPR012337">
    <property type="entry name" value="RNaseH-like_sf"/>
</dbReference>
<evidence type="ECO:0000313" key="2">
    <source>
        <dbReference type="Proteomes" id="UP000694700"/>
    </source>
</evidence>
<proteinExistence type="predicted"/>
<dbReference type="AlphaFoldDB" id="A0A8C1RZK4"/>
<dbReference type="PANTHER" id="PTHR45913:SF21">
    <property type="entry name" value="DUF4371 DOMAIN-CONTAINING PROTEIN"/>
    <property type="match status" value="1"/>
</dbReference>
<dbReference type="Ensembl" id="ENSCCRT00015000552.1">
    <property type="protein sequence ID" value="ENSCCRP00015000525.1"/>
    <property type="gene ID" value="ENSCCRG00015000356.1"/>
</dbReference>
<dbReference type="SUPFAM" id="SSF53098">
    <property type="entry name" value="Ribonuclease H-like"/>
    <property type="match status" value="1"/>
</dbReference>
<evidence type="ECO:0008006" key="3">
    <source>
        <dbReference type="Google" id="ProtNLM"/>
    </source>
</evidence>
<sequence>MASVKKRKVDTENRRFRCEWTEQFCFFLPDHHNSKPTCLLCMQTVAVCKADNMKRHFIALHSNFNCNYPEHSESRKQKVTQLVAVYKQSVAVMHKTTSIQENASAASLRVAWNLAKAKKPFTDKMVVELLQKVPLSDSTATRRVETLAGNCLSNLLSDIKKAEVMSLAIDSSCDRTDVEQLSVFVRFFDGDVFREELLCLLPIQGHATGEIIFNELMQFFEKNGLDLSKVMSVVTDGAPSMVGHHRGLISRLAAVNPALIAFHCIIHKSVLCAKLSAKMKETMDTVMRLVNFIRASSGLQHRLFRALQEEMSAESHDLLLHNDIRWLSKCRVLERVCELQNELCSFLSSLQSQKAEKFLRFLNDSIEMAYVRFLCDIMSHLNQLNLQLQGKNHTIADMYEAIEAFRLKLTLFERDLRGRKLHFPHLQQHCVKHQMREDSLMRDFITRLAKNFDERFESFNLSSELLLFLRQPFSVPADGKHHKAASVSNFWTKVVSQAKFKNSRIIAMFLLSMFPSTYICESSFSIMNFIKNQDRNRLSSVHLDQCLRIYPFNSTLQIYLQKMYL</sequence>
<dbReference type="PANTHER" id="PTHR45913">
    <property type="entry name" value="EPM2A-INTERACTING PROTEIN 1"/>
    <property type="match status" value="1"/>
</dbReference>
<protein>
    <recommendedName>
        <fullName evidence="3">DUF4371 domain-containing protein</fullName>
    </recommendedName>
</protein>